<dbReference type="GO" id="GO:0048364">
    <property type="term" value="P:root development"/>
    <property type="evidence" value="ECO:0007669"/>
    <property type="project" value="InterPro"/>
</dbReference>
<dbReference type="PANTHER" id="PTHR33348">
    <property type="entry name" value="PRECURSOR OF CEP5"/>
    <property type="match status" value="1"/>
</dbReference>
<gene>
    <name evidence="10" type="ORF">Acr_05g0001460</name>
</gene>
<name>A0A7J0ELL5_9ERIC</name>
<keyword evidence="11" id="KW-1185">Reference proteome</keyword>
<comment type="caution">
    <text evidence="10">The sequence shown here is derived from an EMBL/GenBank/DDBJ whole genome shotgun (WGS) entry which is preliminary data.</text>
</comment>
<dbReference type="InterPro" id="IPR033250">
    <property type="entry name" value="CEP"/>
</dbReference>
<evidence type="ECO:0000256" key="2">
    <source>
        <dbReference type="ARBA" id="ARBA00008963"/>
    </source>
</evidence>
<keyword evidence="5" id="KW-0372">Hormone</keyword>
<dbReference type="GO" id="GO:1901371">
    <property type="term" value="P:regulation of leaf morphogenesis"/>
    <property type="evidence" value="ECO:0007669"/>
    <property type="project" value="TreeGrafter"/>
</dbReference>
<sequence length="82" mass="8841">MAKTITTYACAFLLVLVLCNEVGYVDGRRHLKCKKWLSNGKNTMKVTGGGKAVEGKSEVEHAEDFRPTAPGHSPGIGHSLNN</sequence>
<evidence type="ECO:0000256" key="1">
    <source>
        <dbReference type="ARBA" id="ARBA00004271"/>
    </source>
</evidence>
<feature type="compositionally biased region" description="Basic and acidic residues" evidence="8">
    <location>
        <begin position="53"/>
        <end position="66"/>
    </location>
</feature>
<evidence type="ECO:0000256" key="3">
    <source>
        <dbReference type="ARBA" id="ARBA00022523"/>
    </source>
</evidence>
<keyword evidence="6 9" id="KW-0732">Signal</keyword>
<dbReference type="Proteomes" id="UP000585474">
    <property type="component" value="Unassembled WGS sequence"/>
</dbReference>
<feature type="signal peptide" evidence="9">
    <location>
        <begin position="1"/>
        <end position="27"/>
    </location>
</feature>
<proteinExistence type="inferred from homology"/>
<dbReference type="GO" id="GO:0006995">
    <property type="term" value="P:cellular response to nitrogen starvation"/>
    <property type="evidence" value="ECO:0007669"/>
    <property type="project" value="UniProtKB-ARBA"/>
</dbReference>
<evidence type="ECO:0000256" key="9">
    <source>
        <dbReference type="SAM" id="SignalP"/>
    </source>
</evidence>
<accession>A0A7J0ELL5</accession>
<evidence type="ECO:0000256" key="7">
    <source>
        <dbReference type="ARBA" id="ARBA00023278"/>
    </source>
</evidence>
<dbReference type="GO" id="GO:2000280">
    <property type="term" value="P:regulation of root development"/>
    <property type="evidence" value="ECO:0007669"/>
    <property type="project" value="TreeGrafter"/>
</dbReference>
<evidence type="ECO:0000313" key="11">
    <source>
        <dbReference type="Proteomes" id="UP000585474"/>
    </source>
</evidence>
<reference evidence="10 11" key="1">
    <citation type="submission" date="2019-07" db="EMBL/GenBank/DDBJ databases">
        <title>De Novo Assembly of kiwifruit Actinidia rufa.</title>
        <authorList>
            <person name="Sugita-Konishi S."/>
            <person name="Sato K."/>
            <person name="Mori E."/>
            <person name="Abe Y."/>
            <person name="Kisaki G."/>
            <person name="Hamano K."/>
            <person name="Suezawa K."/>
            <person name="Otani M."/>
            <person name="Fukuda T."/>
            <person name="Manabe T."/>
            <person name="Gomi K."/>
            <person name="Tabuchi M."/>
            <person name="Akimitsu K."/>
            <person name="Kataoka I."/>
        </authorList>
    </citation>
    <scope>NUCLEOTIDE SEQUENCE [LARGE SCALE GENOMIC DNA]</scope>
    <source>
        <strain evidence="11">cv. Fuchu</strain>
    </source>
</reference>
<evidence type="ECO:0000313" key="10">
    <source>
        <dbReference type="EMBL" id="GFY86507.1"/>
    </source>
</evidence>
<dbReference type="EMBL" id="BJWL01000005">
    <property type="protein sequence ID" value="GFY86507.1"/>
    <property type="molecule type" value="Genomic_DNA"/>
</dbReference>
<keyword evidence="4" id="KW-0964">Secreted</keyword>
<feature type="chain" id="PRO_5029571775" evidence="9">
    <location>
        <begin position="28"/>
        <end position="82"/>
    </location>
</feature>
<evidence type="ECO:0000256" key="4">
    <source>
        <dbReference type="ARBA" id="ARBA00022525"/>
    </source>
</evidence>
<dbReference type="GO" id="GO:1902025">
    <property type="term" value="P:nitrate import"/>
    <property type="evidence" value="ECO:0007669"/>
    <property type="project" value="TreeGrafter"/>
</dbReference>
<dbReference type="GO" id="GO:0048046">
    <property type="term" value="C:apoplast"/>
    <property type="evidence" value="ECO:0007669"/>
    <property type="project" value="UniProtKB-SubCell"/>
</dbReference>
<organism evidence="10 11">
    <name type="scientific">Actinidia rufa</name>
    <dbReference type="NCBI Taxonomy" id="165716"/>
    <lineage>
        <taxon>Eukaryota</taxon>
        <taxon>Viridiplantae</taxon>
        <taxon>Streptophyta</taxon>
        <taxon>Embryophyta</taxon>
        <taxon>Tracheophyta</taxon>
        <taxon>Spermatophyta</taxon>
        <taxon>Magnoliopsida</taxon>
        <taxon>eudicotyledons</taxon>
        <taxon>Gunneridae</taxon>
        <taxon>Pentapetalae</taxon>
        <taxon>asterids</taxon>
        <taxon>Ericales</taxon>
        <taxon>Actinidiaceae</taxon>
        <taxon>Actinidia</taxon>
    </lineage>
</organism>
<comment type="similarity">
    <text evidence="2">Belongs to the C-terminally encoded plant signaling peptide (CEP) family.</text>
</comment>
<feature type="region of interest" description="Disordered" evidence="8">
    <location>
        <begin position="47"/>
        <end position="82"/>
    </location>
</feature>
<evidence type="ECO:0000256" key="8">
    <source>
        <dbReference type="SAM" id="MobiDB-lite"/>
    </source>
</evidence>
<dbReference type="OrthoDB" id="1863260at2759"/>
<keyword evidence="3" id="KW-0052">Apoplast</keyword>
<protein>
    <submittedName>
        <fullName evidence="10">Uncharacterized protein</fullName>
    </submittedName>
</protein>
<dbReference type="PANTHER" id="PTHR33348:SF7">
    <property type="entry name" value="PRECURSOR OF CEP11-RELATED"/>
    <property type="match status" value="1"/>
</dbReference>
<dbReference type="GO" id="GO:0005179">
    <property type="term" value="F:hormone activity"/>
    <property type="evidence" value="ECO:0007669"/>
    <property type="project" value="UniProtKB-KW"/>
</dbReference>
<evidence type="ECO:0000256" key="5">
    <source>
        <dbReference type="ARBA" id="ARBA00022702"/>
    </source>
</evidence>
<comment type="subcellular location">
    <subcellularLocation>
        <location evidence="1">Secreted</location>
        <location evidence="1">Extracellular space</location>
        <location evidence="1">Apoplast</location>
    </subcellularLocation>
</comment>
<keyword evidence="7" id="KW-0379">Hydroxylation</keyword>
<dbReference type="AlphaFoldDB" id="A0A7J0ELL5"/>
<evidence type="ECO:0000256" key="6">
    <source>
        <dbReference type="ARBA" id="ARBA00022729"/>
    </source>
</evidence>